<dbReference type="SUPFAM" id="SSF103473">
    <property type="entry name" value="MFS general substrate transporter"/>
    <property type="match status" value="1"/>
</dbReference>
<dbReference type="GO" id="GO:0022857">
    <property type="term" value="F:transmembrane transporter activity"/>
    <property type="evidence" value="ECO:0007669"/>
    <property type="project" value="InterPro"/>
</dbReference>
<dbReference type="InterPro" id="IPR020846">
    <property type="entry name" value="MFS_dom"/>
</dbReference>
<feature type="transmembrane region" description="Helical" evidence="5">
    <location>
        <begin position="257"/>
        <end position="275"/>
    </location>
</feature>
<feature type="transmembrane region" description="Helical" evidence="5">
    <location>
        <begin position="313"/>
        <end position="332"/>
    </location>
</feature>
<feature type="domain" description="Major facilitator superfamily (MFS) profile" evidence="6">
    <location>
        <begin position="22"/>
        <end position="396"/>
    </location>
</feature>
<name>A0A448AX35_CHRGE</name>
<dbReference type="InterPro" id="IPR051788">
    <property type="entry name" value="MFS_Transporter"/>
</dbReference>
<dbReference type="EMBL" id="LR134289">
    <property type="protein sequence ID" value="VEE04822.1"/>
    <property type="molecule type" value="Genomic_DNA"/>
</dbReference>
<feature type="transmembrane region" description="Helical" evidence="5">
    <location>
        <begin position="287"/>
        <end position="307"/>
    </location>
</feature>
<dbReference type="InterPro" id="IPR036259">
    <property type="entry name" value="MFS_trans_sf"/>
</dbReference>
<protein>
    <submittedName>
        <fullName evidence="7">Inner membrane protein ybjJ</fullName>
    </submittedName>
</protein>
<dbReference type="Pfam" id="PF07690">
    <property type="entry name" value="MFS_1"/>
    <property type="match status" value="2"/>
</dbReference>
<evidence type="ECO:0000256" key="1">
    <source>
        <dbReference type="ARBA" id="ARBA00004141"/>
    </source>
</evidence>
<evidence type="ECO:0000256" key="2">
    <source>
        <dbReference type="ARBA" id="ARBA00022692"/>
    </source>
</evidence>
<dbReference type="GO" id="GO:0016020">
    <property type="term" value="C:membrane"/>
    <property type="evidence" value="ECO:0007669"/>
    <property type="project" value="UniProtKB-SubCell"/>
</dbReference>
<accession>A0A448AX35</accession>
<gene>
    <name evidence="7" type="primary">ybjJ</name>
    <name evidence="7" type="ORF">NCTC11432_00396</name>
</gene>
<dbReference type="PANTHER" id="PTHR23514:SF13">
    <property type="entry name" value="INNER MEMBRANE PROTEIN YBJJ"/>
    <property type="match status" value="1"/>
</dbReference>
<feature type="transmembrane region" description="Helical" evidence="5">
    <location>
        <begin position="61"/>
        <end position="80"/>
    </location>
</feature>
<feature type="transmembrane region" description="Helical" evidence="5">
    <location>
        <begin position="155"/>
        <end position="172"/>
    </location>
</feature>
<organism evidence="7 8">
    <name type="scientific">Chryseobacterium gleum</name>
    <name type="common">Flavobacterium gleum</name>
    <dbReference type="NCBI Taxonomy" id="250"/>
    <lineage>
        <taxon>Bacteria</taxon>
        <taxon>Pseudomonadati</taxon>
        <taxon>Bacteroidota</taxon>
        <taxon>Flavobacteriia</taxon>
        <taxon>Flavobacteriales</taxon>
        <taxon>Weeksellaceae</taxon>
        <taxon>Chryseobacterium group</taxon>
        <taxon>Chryseobacterium</taxon>
    </lineage>
</organism>
<dbReference type="AlphaFoldDB" id="A0A448AX35"/>
<evidence type="ECO:0000256" key="5">
    <source>
        <dbReference type="SAM" id="Phobius"/>
    </source>
</evidence>
<dbReference type="PROSITE" id="PS50850">
    <property type="entry name" value="MFS"/>
    <property type="match status" value="1"/>
</dbReference>
<keyword evidence="2 5" id="KW-0812">Transmembrane</keyword>
<evidence type="ECO:0000259" key="6">
    <source>
        <dbReference type="PROSITE" id="PS50850"/>
    </source>
</evidence>
<evidence type="ECO:0000256" key="4">
    <source>
        <dbReference type="ARBA" id="ARBA00023136"/>
    </source>
</evidence>
<keyword evidence="4 5" id="KW-0472">Membrane</keyword>
<dbReference type="Gene3D" id="1.20.1250.20">
    <property type="entry name" value="MFS general substrate transporter like domains"/>
    <property type="match status" value="1"/>
</dbReference>
<feature type="transmembrane region" description="Helical" evidence="5">
    <location>
        <begin position="178"/>
        <end position="196"/>
    </location>
</feature>
<reference evidence="7 8" key="1">
    <citation type="submission" date="2018-12" db="EMBL/GenBank/DDBJ databases">
        <authorList>
            <consortium name="Pathogen Informatics"/>
        </authorList>
    </citation>
    <scope>NUCLEOTIDE SEQUENCE [LARGE SCALE GENOMIC DNA]</scope>
    <source>
        <strain evidence="7 8">NCTC11432</strain>
    </source>
</reference>
<evidence type="ECO:0000256" key="3">
    <source>
        <dbReference type="ARBA" id="ARBA00022989"/>
    </source>
</evidence>
<keyword evidence="3 5" id="KW-1133">Transmembrane helix</keyword>
<dbReference type="InterPro" id="IPR011701">
    <property type="entry name" value="MFS"/>
</dbReference>
<feature type="transmembrane region" description="Helical" evidence="5">
    <location>
        <begin position="344"/>
        <end position="369"/>
    </location>
</feature>
<dbReference type="KEGG" id="cgle:NCTC11432_00396"/>
<feature type="transmembrane region" description="Helical" evidence="5">
    <location>
        <begin position="375"/>
        <end position="392"/>
    </location>
</feature>
<dbReference type="CDD" id="cd17393">
    <property type="entry name" value="MFS_MosC_like"/>
    <property type="match status" value="1"/>
</dbReference>
<dbReference type="PANTHER" id="PTHR23514">
    <property type="entry name" value="BYPASS OF STOP CODON PROTEIN 6"/>
    <property type="match status" value="1"/>
</dbReference>
<evidence type="ECO:0000313" key="8">
    <source>
        <dbReference type="Proteomes" id="UP000279227"/>
    </source>
</evidence>
<comment type="subcellular location">
    <subcellularLocation>
        <location evidence="1">Membrane</location>
        <topology evidence="1">Multi-pass membrane protein</topology>
    </subcellularLocation>
</comment>
<evidence type="ECO:0000313" key="7">
    <source>
        <dbReference type="EMBL" id="VEE04822.1"/>
    </source>
</evidence>
<sequence>MCVFNFAMEFYHPVIMNERESFNAKMPTACFLLFFAHGLVFSSWASRIPIIKNALSISEAELGTLLLLMPIGQLSTMVLAGKLISIYGSSGIIKRCFLLYPFFLLLIGLSPSYWTLAIVLFFFGVSGNMCNIAINTQAIEIESLTKRTLLSSYHGAWCFAGLTGAVLGLLMINLHVGTFYHFMITFMLVGILWLYSKQNLTNIIHKAEPQTRSIFKSVNPTLVGLGIIGFLSMAIEGAMFDWSGVYFQTIVKAPENLVILGYTSFILMMTLGRFIGNRIIEKYGKKIVLQCCGLLMSGGLFLSVFFPELWICIIAFMIIGLGSSLSVPSVYSTVGKVSTVAPSIALSFVSSISFLGFLIGPPLIGYIAGSFDLRYSYALFACFGILLAVMAGQMKVFRNKN</sequence>
<dbReference type="Proteomes" id="UP000279227">
    <property type="component" value="Chromosome"/>
</dbReference>
<dbReference type="STRING" id="525257.HMPREF0204_14080"/>
<feature type="transmembrane region" description="Helical" evidence="5">
    <location>
        <begin position="217"/>
        <end position="237"/>
    </location>
</feature>
<proteinExistence type="predicted"/>